<dbReference type="EMBL" id="PNQX01000003">
    <property type="protein sequence ID" value="PMQ18890.1"/>
    <property type="molecule type" value="Genomic_DNA"/>
</dbReference>
<comment type="caution">
    <text evidence="4">The sequence shown here is derived from an EMBL/GenBank/DDBJ whole genome shotgun (WGS) entry which is preliminary data.</text>
</comment>
<evidence type="ECO:0000256" key="3">
    <source>
        <dbReference type="ARBA" id="ARBA00022842"/>
    </source>
</evidence>
<reference evidence="4 5" key="1">
    <citation type="journal article" date="2017" name="Elife">
        <title>Extensive horizontal gene transfer in cheese-associated bacteria.</title>
        <authorList>
            <person name="Bonham K.S."/>
            <person name="Wolfe B.E."/>
            <person name="Dutton R.J."/>
        </authorList>
    </citation>
    <scope>NUCLEOTIDE SEQUENCE [LARGE SCALE GENOMIC DNA]</scope>
    <source>
        <strain evidence="4 5">JB182</strain>
    </source>
</reference>
<accession>A0A2N7RYC9</accession>
<dbReference type="InterPro" id="IPR023214">
    <property type="entry name" value="HAD_sf"/>
</dbReference>
<keyword evidence="3" id="KW-0460">Magnesium</keyword>
<dbReference type="Proteomes" id="UP000235739">
    <property type="component" value="Unassembled WGS sequence"/>
</dbReference>
<protein>
    <submittedName>
        <fullName evidence="4">HAD family hydrolase</fullName>
    </submittedName>
</protein>
<dbReference type="OMA" id="RFEAILC"/>
<gene>
    <name evidence="4" type="ORF">CIK84_16035</name>
</gene>
<dbReference type="RefSeq" id="WP_013350226.1">
    <property type="nucleotide sequence ID" value="NZ_JBQQKC010000121.1"/>
</dbReference>
<evidence type="ECO:0000313" key="4">
    <source>
        <dbReference type="EMBL" id="PMQ18890.1"/>
    </source>
</evidence>
<evidence type="ECO:0000313" key="5">
    <source>
        <dbReference type="Proteomes" id="UP000235739"/>
    </source>
</evidence>
<name>A0A2N7RYC9_9MICC</name>
<sequence length="225" mass="25635">METRAVLFDLDNTLFDHQTSARSGLKTFVRSFGVELTPELSRLWLEIEHATYDRYLSKERNFQEQRRERLRQFLPVVGHSGRFETLELDEMFAIYLRSYENSWTAFPDAVPTLQLLKGIGITVGIITNGNHEQQAKKISRIGISPLLDLFFTSEQMGHAKPTRSAFILPCEKTGFSPSQVLYVGDNFHVDIEGARAAGLQAMHLDREGAEQPMTLRHLTDLVPLL</sequence>
<dbReference type="Gene3D" id="1.20.120.1600">
    <property type="match status" value="1"/>
</dbReference>
<dbReference type="InterPro" id="IPR006439">
    <property type="entry name" value="HAD-SF_hydro_IA"/>
</dbReference>
<dbReference type="AlphaFoldDB" id="A0A2N7RYC9"/>
<comment type="cofactor">
    <cofactor evidence="1">
        <name>Mg(2+)</name>
        <dbReference type="ChEBI" id="CHEBI:18420"/>
    </cofactor>
</comment>
<dbReference type="GO" id="GO:0016787">
    <property type="term" value="F:hydrolase activity"/>
    <property type="evidence" value="ECO:0007669"/>
    <property type="project" value="UniProtKB-KW"/>
</dbReference>
<dbReference type="PRINTS" id="PR00413">
    <property type="entry name" value="HADHALOGNASE"/>
</dbReference>
<dbReference type="GO" id="GO:0044281">
    <property type="term" value="P:small molecule metabolic process"/>
    <property type="evidence" value="ECO:0007669"/>
    <property type="project" value="UniProtKB-ARBA"/>
</dbReference>
<dbReference type="PANTHER" id="PTHR46470">
    <property type="entry name" value="N-ACYLNEURAMINATE-9-PHOSPHATASE"/>
    <property type="match status" value="1"/>
</dbReference>
<keyword evidence="2 4" id="KW-0378">Hydrolase</keyword>
<dbReference type="Pfam" id="PF00702">
    <property type="entry name" value="Hydrolase"/>
    <property type="match status" value="1"/>
</dbReference>
<proteinExistence type="predicted"/>
<dbReference type="SFLD" id="SFLDS00003">
    <property type="entry name" value="Haloacid_Dehalogenase"/>
    <property type="match status" value="1"/>
</dbReference>
<dbReference type="PANTHER" id="PTHR46470:SF4">
    <property type="entry name" value="5-AMINO-6-(5-PHOSPHO-D-RIBITYLAMINO)URACIL PHOSPHATASE YIGB"/>
    <property type="match status" value="1"/>
</dbReference>
<dbReference type="InterPro" id="IPR051400">
    <property type="entry name" value="HAD-like_hydrolase"/>
</dbReference>
<dbReference type="InterPro" id="IPR036412">
    <property type="entry name" value="HAD-like_sf"/>
</dbReference>
<dbReference type="SUPFAM" id="SSF56784">
    <property type="entry name" value="HAD-like"/>
    <property type="match status" value="1"/>
</dbReference>
<dbReference type="Gene3D" id="3.40.50.1000">
    <property type="entry name" value="HAD superfamily/HAD-like"/>
    <property type="match status" value="1"/>
</dbReference>
<dbReference type="SFLD" id="SFLDG01129">
    <property type="entry name" value="C1.5:_HAD__Beta-PGM__Phosphata"/>
    <property type="match status" value="1"/>
</dbReference>
<evidence type="ECO:0000256" key="2">
    <source>
        <dbReference type="ARBA" id="ARBA00022801"/>
    </source>
</evidence>
<organism evidence="4 5">
    <name type="scientific">Glutamicibacter arilaitensis</name>
    <dbReference type="NCBI Taxonomy" id="256701"/>
    <lineage>
        <taxon>Bacteria</taxon>
        <taxon>Bacillati</taxon>
        <taxon>Actinomycetota</taxon>
        <taxon>Actinomycetes</taxon>
        <taxon>Micrococcales</taxon>
        <taxon>Micrococcaceae</taxon>
        <taxon>Glutamicibacter</taxon>
    </lineage>
</organism>
<dbReference type="NCBIfam" id="TIGR01549">
    <property type="entry name" value="HAD-SF-IA-v1"/>
    <property type="match status" value="1"/>
</dbReference>
<evidence type="ECO:0000256" key="1">
    <source>
        <dbReference type="ARBA" id="ARBA00001946"/>
    </source>
</evidence>